<sequence>MARHSSSGSSSNELSSTISASTAIGMSDPHPRRLHFPVHPFVHPQDTVLRISAGDGSFVFMVGSRPSLGFGGRPAEYAVDLQGAAVFDGGREARLKVGFMRDLERSRGELLKLPLLKLWQPPVKPCSFQGAAETIPMLRKAFGVDCLSDRQIFRWHKAFAEGREDVNGENRAGRPSTSSSDDNVKRVRDLLNTDRRLSVRLISETLDITKTIVHEIVSESLGMRKVCAKLVPKVLTDNQKAKCVGNLPKFFDTCEDHPQLHHESSQGCFRGRLPLRQATHFPPA</sequence>
<dbReference type="EMBL" id="JAPWTK010000047">
    <property type="protein sequence ID" value="KAJ8954534.1"/>
    <property type="molecule type" value="Genomic_DNA"/>
</dbReference>
<reference evidence="1" key="1">
    <citation type="journal article" date="2023" name="Insect Mol. Biol.">
        <title>Genome sequencing provides insights into the evolution of gene families encoding plant cell wall-degrading enzymes in longhorned beetles.</title>
        <authorList>
            <person name="Shin N.R."/>
            <person name="Okamura Y."/>
            <person name="Kirsch R."/>
            <person name="Pauchet Y."/>
        </authorList>
    </citation>
    <scope>NUCLEOTIDE SEQUENCE</scope>
    <source>
        <strain evidence="1">AMC_N1</strain>
    </source>
</reference>
<evidence type="ECO:0008006" key="3">
    <source>
        <dbReference type="Google" id="ProtNLM"/>
    </source>
</evidence>
<comment type="caution">
    <text evidence="1">The sequence shown here is derived from an EMBL/GenBank/DDBJ whole genome shotgun (WGS) entry which is preliminary data.</text>
</comment>
<evidence type="ECO:0000313" key="2">
    <source>
        <dbReference type="Proteomes" id="UP001162162"/>
    </source>
</evidence>
<protein>
    <recommendedName>
        <fullName evidence="3">Mos1 transposase HTH domain-containing protein</fullName>
    </recommendedName>
</protein>
<gene>
    <name evidence="1" type="ORF">NQ318_000768</name>
</gene>
<dbReference type="AlphaFoldDB" id="A0AAV8YSX8"/>
<evidence type="ECO:0000313" key="1">
    <source>
        <dbReference type="EMBL" id="KAJ8954534.1"/>
    </source>
</evidence>
<proteinExistence type="predicted"/>
<dbReference type="PANTHER" id="PTHR46060:SF1">
    <property type="entry name" value="MARINER MOS1 TRANSPOSASE-LIKE PROTEIN"/>
    <property type="match status" value="1"/>
</dbReference>
<organism evidence="1 2">
    <name type="scientific">Aromia moschata</name>
    <dbReference type="NCBI Taxonomy" id="1265417"/>
    <lineage>
        <taxon>Eukaryota</taxon>
        <taxon>Metazoa</taxon>
        <taxon>Ecdysozoa</taxon>
        <taxon>Arthropoda</taxon>
        <taxon>Hexapoda</taxon>
        <taxon>Insecta</taxon>
        <taxon>Pterygota</taxon>
        <taxon>Neoptera</taxon>
        <taxon>Endopterygota</taxon>
        <taxon>Coleoptera</taxon>
        <taxon>Polyphaga</taxon>
        <taxon>Cucujiformia</taxon>
        <taxon>Chrysomeloidea</taxon>
        <taxon>Cerambycidae</taxon>
        <taxon>Cerambycinae</taxon>
        <taxon>Callichromatini</taxon>
        <taxon>Aromia</taxon>
    </lineage>
</organism>
<keyword evidence="2" id="KW-1185">Reference proteome</keyword>
<dbReference type="InterPro" id="IPR052709">
    <property type="entry name" value="Transposase-MT_Hybrid"/>
</dbReference>
<dbReference type="Proteomes" id="UP001162162">
    <property type="component" value="Unassembled WGS sequence"/>
</dbReference>
<accession>A0AAV8YSX8</accession>
<name>A0AAV8YSX8_9CUCU</name>
<dbReference type="PANTHER" id="PTHR46060">
    <property type="entry name" value="MARINER MOS1 TRANSPOSASE-LIKE PROTEIN"/>
    <property type="match status" value="1"/>
</dbReference>